<sequence length="230" mass="26144">MDVVDEKLPEYGSSRVVMPQTRIGLQFEREQNLCFPCMIKQPDNAQAVFSESTHLYFPHGIITTTEKAIQIREEFGEPVRLAQLLASNNFRLGHPSGRKFGDLQPILDAHEGDDSYRLLRTGENATVAILSMIKLGRIDYTIDYKSLKTFDDRTSNGSLEFLNIAENEGQLVSGAIGCTNNEWGRQVIEDINQALPGIRQDPLFLQTLQLWFANHDNYMPLLEEQIWQGQ</sequence>
<gene>
    <name evidence="1" type="ORF">CWE09_12650</name>
</gene>
<dbReference type="AlphaFoldDB" id="A0A432W3T3"/>
<protein>
    <submittedName>
        <fullName evidence="1">ABC transporter substrate-binding protein</fullName>
    </submittedName>
</protein>
<evidence type="ECO:0000313" key="2">
    <source>
        <dbReference type="Proteomes" id="UP000288293"/>
    </source>
</evidence>
<name>A0A432W3T3_9GAMM</name>
<organism evidence="1 2">
    <name type="scientific">Aliidiomarina minuta</name>
    <dbReference type="NCBI Taxonomy" id="880057"/>
    <lineage>
        <taxon>Bacteria</taxon>
        <taxon>Pseudomonadati</taxon>
        <taxon>Pseudomonadota</taxon>
        <taxon>Gammaproteobacteria</taxon>
        <taxon>Alteromonadales</taxon>
        <taxon>Idiomarinaceae</taxon>
        <taxon>Aliidiomarina</taxon>
    </lineage>
</organism>
<comment type="caution">
    <text evidence="1">The sequence shown here is derived from an EMBL/GenBank/DDBJ whole genome shotgun (WGS) entry which is preliminary data.</text>
</comment>
<dbReference type="EMBL" id="PIPL01000003">
    <property type="protein sequence ID" value="RUO23991.1"/>
    <property type="molecule type" value="Genomic_DNA"/>
</dbReference>
<keyword evidence="2" id="KW-1185">Reference proteome</keyword>
<accession>A0A432W3T3</accession>
<reference evidence="1 2" key="1">
    <citation type="journal article" date="2011" name="Front. Microbiol.">
        <title>Genomic signatures of strain selection and enhancement in Bacillus atrophaeus var. globigii, a historical biowarfare simulant.</title>
        <authorList>
            <person name="Gibbons H.S."/>
            <person name="Broomall S.M."/>
            <person name="McNew L.A."/>
            <person name="Daligault H."/>
            <person name="Chapman C."/>
            <person name="Bruce D."/>
            <person name="Karavis M."/>
            <person name="Krepps M."/>
            <person name="McGregor P.A."/>
            <person name="Hong C."/>
            <person name="Park K.H."/>
            <person name="Akmal A."/>
            <person name="Feldman A."/>
            <person name="Lin J.S."/>
            <person name="Chang W.E."/>
            <person name="Higgs B.W."/>
            <person name="Demirev P."/>
            <person name="Lindquist J."/>
            <person name="Liem A."/>
            <person name="Fochler E."/>
            <person name="Read T.D."/>
            <person name="Tapia R."/>
            <person name="Johnson S."/>
            <person name="Bishop-Lilly K.A."/>
            <person name="Detter C."/>
            <person name="Han C."/>
            <person name="Sozhamannan S."/>
            <person name="Rosenzweig C.N."/>
            <person name="Skowronski E.W."/>
        </authorList>
    </citation>
    <scope>NUCLEOTIDE SEQUENCE [LARGE SCALE GENOMIC DNA]</scope>
    <source>
        <strain evidence="1 2">MLST1</strain>
    </source>
</reference>
<proteinExistence type="predicted"/>
<dbReference type="Proteomes" id="UP000288293">
    <property type="component" value="Unassembled WGS sequence"/>
</dbReference>
<evidence type="ECO:0000313" key="1">
    <source>
        <dbReference type="EMBL" id="RUO23991.1"/>
    </source>
</evidence>